<proteinExistence type="predicted"/>
<sequence>MADPGSPRGSEASAIDLTFALEAAGETQPQRASDKASGEWLPFTAAGDTPTYAAAVSPTHASPLRRPRSRGVNAVSFDTAPDLGVLGGFRKCVNCDRAATRWCSRATWPSWAAPDESKARDPRACTGSPLKRRAEKPACPTTGPIFCDACAASKYNGCEACGALECDTCARDTAAPAAFAKYCAAETRKAADAGDYPASPIRPHAFRALRPRPCDACGKTKCVACYRECRLCHKIVCVACVSAKPYLFRKDLSACERCVYDADALESDPCHGSFRHAP</sequence>
<evidence type="ECO:0000313" key="1">
    <source>
        <dbReference type="EMBL" id="CAH0371756.1"/>
    </source>
</evidence>
<organism evidence="1 2">
    <name type="scientific">Pelagomonas calceolata</name>
    <dbReference type="NCBI Taxonomy" id="35677"/>
    <lineage>
        <taxon>Eukaryota</taxon>
        <taxon>Sar</taxon>
        <taxon>Stramenopiles</taxon>
        <taxon>Ochrophyta</taxon>
        <taxon>Pelagophyceae</taxon>
        <taxon>Pelagomonadales</taxon>
        <taxon>Pelagomonadaceae</taxon>
        <taxon>Pelagomonas</taxon>
    </lineage>
</organism>
<name>A0A8J2X2K2_9STRA</name>
<dbReference type="AlphaFoldDB" id="A0A8J2X2K2"/>
<accession>A0A8J2X2K2</accession>
<dbReference type="Proteomes" id="UP000789595">
    <property type="component" value="Unassembled WGS sequence"/>
</dbReference>
<gene>
    <name evidence="1" type="ORF">PECAL_3P17080</name>
</gene>
<comment type="caution">
    <text evidence="1">The sequence shown here is derived from an EMBL/GenBank/DDBJ whole genome shotgun (WGS) entry which is preliminary data.</text>
</comment>
<keyword evidence="2" id="KW-1185">Reference proteome</keyword>
<protein>
    <submittedName>
        <fullName evidence="1">Uncharacterized protein</fullName>
    </submittedName>
</protein>
<evidence type="ECO:0000313" key="2">
    <source>
        <dbReference type="Proteomes" id="UP000789595"/>
    </source>
</evidence>
<dbReference type="EMBL" id="CAKKNE010000003">
    <property type="protein sequence ID" value="CAH0371756.1"/>
    <property type="molecule type" value="Genomic_DNA"/>
</dbReference>
<reference evidence="1" key="1">
    <citation type="submission" date="2021-11" db="EMBL/GenBank/DDBJ databases">
        <authorList>
            <consortium name="Genoscope - CEA"/>
            <person name="William W."/>
        </authorList>
    </citation>
    <scope>NUCLEOTIDE SEQUENCE</scope>
</reference>